<dbReference type="Pfam" id="PF01609">
    <property type="entry name" value="DDE_Tnp_1"/>
    <property type="match status" value="1"/>
</dbReference>
<dbReference type="PANTHER" id="PTHR30007">
    <property type="entry name" value="PHP DOMAIN PROTEIN"/>
    <property type="match status" value="1"/>
</dbReference>
<accession>A0A077M510</accession>
<gene>
    <name evidence="2" type="ORF">BN12_4060014</name>
</gene>
<organism evidence="2 3">
    <name type="scientific">Nostocoides japonicum T1-X7</name>
    <dbReference type="NCBI Taxonomy" id="1194083"/>
    <lineage>
        <taxon>Bacteria</taxon>
        <taxon>Bacillati</taxon>
        <taxon>Actinomycetota</taxon>
        <taxon>Actinomycetes</taxon>
        <taxon>Micrococcales</taxon>
        <taxon>Intrasporangiaceae</taxon>
        <taxon>Nostocoides</taxon>
    </lineage>
</organism>
<dbReference type="InterPro" id="IPR002559">
    <property type="entry name" value="Transposase_11"/>
</dbReference>
<dbReference type="NCBIfam" id="NF033580">
    <property type="entry name" value="transpos_IS5_3"/>
    <property type="match status" value="1"/>
</dbReference>
<reference evidence="2 3" key="1">
    <citation type="journal article" date="2013" name="ISME J.">
        <title>A metabolic model for members of the genus Tetrasphaera involved in enhanced biological phosphorus removal.</title>
        <authorList>
            <person name="Kristiansen R."/>
            <person name="Nguyen H.T.T."/>
            <person name="Saunders A.M."/>
            <person name="Nielsen J.L."/>
            <person name="Wimmer R."/>
            <person name="Le V.Q."/>
            <person name="McIlroy S.J."/>
            <person name="Petrovski S."/>
            <person name="Seviour R.J."/>
            <person name="Calteau A."/>
            <person name="Nielsen K.L."/>
            <person name="Nielsen P.H."/>
        </authorList>
    </citation>
    <scope>NUCLEOTIDE SEQUENCE [LARGE SCALE GENOMIC DNA]</scope>
    <source>
        <strain evidence="2 3">T1-X7</strain>
    </source>
</reference>
<evidence type="ECO:0000313" key="3">
    <source>
        <dbReference type="Proteomes" id="UP000035721"/>
    </source>
</evidence>
<proteinExistence type="predicted"/>
<evidence type="ECO:0000313" key="2">
    <source>
        <dbReference type="EMBL" id="CCH79204.1"/>
    </source>
</evidence>
<evidence type="ECO:0000259" key="1">
    <source>
        <dbReference type="Pfam" id="PF01609"/>
    </source>
</evidence>
<dbReference type="GO" id="GO:0006313">
    <property type="term" value="P:DNA transposition"/>
    <property type="evidence" value="ECO:0007669"/>
    <property type="project" value="InterPro"/>
</dbReference>
<dbReference type="STRING" id="1194083.BN12_4060014"/>
<dbReference type="AlphaFoldDB" id="A0A077M510"/>
<sequence>MDADDLHRRLGAWAAVRVGQVGGRRVIAIDGKSMRGAAVGGRGRGGWGIKTYAAIDQHRGLLAFILSPGQNGDSPQFIPVLEAIRVARPGPGRPRQRPDRVLADKAYSSAANRAWLRRHHIPATIPVPADQAGHRQRRGAAGGRPPAFDPVIYRDRRAVECGFNHLKHHRAFVTRYDKLAVRYAATVHLASIYYWLKRLS</sequence>
<name>A0A077M510_9MICO</name>
<dbReference type="PANTHER" id="PTHR30007:SF1">
    <property type="entry name" value="BLR1914 PROTEIN"/>
    <property type="match status" value="1"/>
</dbReference>
<dbReference type="EMBL" id="CAJB01000342">
    <property type="protein sequence ID" value="CCH79204.1"/>
    <property type="molecule type" value="Genomic_DNA"/>
</dbReference>
<comment type="caution">
    <text evidence="2">The sequence shown here is derived from an EMBL/GenBank/DDBJ whole genome shotgun (WGS) entry which is preliminary data.</text>
</comment>
<feature type="domain" description="Transposase IS4-like" evidence="1">
    <location>
        <begin position="23"/>
        <end position="191"/>
    </location>
</feature>
<dbReference type="GO" id="GO:0004803">
    <property type="term" value="F:transposase activity"/>
    <property type="evidence" value="ECO:0007669"/>
    <property type="project" value="InterPro"/>
</dbReference>
<keyword evidence="3" id="KW-1185">Reference proteome</keyword>
<protein>
    <recommendedName>
        <fullName evidence="1">Transposase IS4-like domain-containing protein</fullName>
    </recommendedName>
</protein>
<dbReference type="Proteomes" id="UP000035721">
    <property type="component" value="Unassembled WGS sequence"/>
</dbReference>
<dbReference type="GO" id="GO:0003677">
    <property type="term" value="F:DNA binding"/>
    <property type="evidence" value="ECO:0007669"/>
    <property type="project" value="InterPro"/>
</dbReference>